<keyword evidence="3" id="KW-0804">Transcription</keyword>
<dbReference type="InterPro" id="IPR046335">
    <property type="entry name" value="LacI/GalR-like_sensor"/>
</dbReference>
<evidence type="ECO:0000256" key="1">
    <source>
        <dbReference type="ARBA" id="ARBA00023015"/>
    </source>
</evidence>
<dbReference type="GO" id="GO:0003700">
    <property type="term" value="F:DNA-binding transcription factor activity"/>
    <property type="evidence" value="ECO:0007669"/>
    <property type="project" value="TreeGrafter"/>
</dbReference>
<dbReference type="Proteomes" id="UP001329313">
    <property type="component" value="Chromosome"/>
</dbReference>
<accession>A0AAU0MK96</accession>
<reference evidence="5 6" key="1">
    <citation type="submission" date="2023-10" db="EMBL/GenBank/DDBJ databases">
        <title>Y20.</title>
        <authorList>
            <person name="Zhang G."/>
            <person name="Ding Y."/>
        </authorList>
    </citation>
    <scope>NUCLEOTIDE SEQUENCE [LARGE SCALE GENOMIC DNA]</scope>
    <source>
        <strain evidence="5 6">Y20</strain>
    </source>
</reference>
<name>A0AAU0MK96_9MICO</name>
<dbReference type="CDD" id="cd06267">
    <property type="entry name" value="PBP1_LacI_sugar_binding-like"/>
    <property type="match status" value="1"/>
</dbReference>
<evidence type="ECO:0000313" key="5">
    <source>
        <dbReference type="EMBL" id="WOQ70883.1"/>
    </source>
</evidence>
<proteinExistence type="predicted"/>
<dbReference type="PANTHER" id="PTHR30146:SF109">
    <property type="entry name" value="HTH-TYPE TRANSCRIPTIONAL REGULATOR GALS"/>
    <property type="match status" value="1"/>
</dbReference>
<sequence length="162" mass="17552">MECRSACAERSIPTSRRMSSSRRRALEAAGIALSPELVRPTEHWDRATGAATTRRLIDDGVAFDAVFALNDTLGLGALRALGEAGIRVPDDVALIGFDNIDEARYSVPSMSSIDTGRDRIAEMAVDLLLERIHEKGERRPPRTLTPDFRVVGRESTGFAGGG</sequence>
<organism evidence="5 6">
    <name type="scientific">Microbacterium limosum</name>
    <dbReference type="NCBI Taxonomy" id="3079935"/>
    <lineage>
        <taxon>Bacteria</taxon>
        <taxon>Bacillati</taxon>
        <taxon>Actinomycetota</taxon>
        <taxon>Actinomycetes</taxon>
        <taxon>Micrococcales</taxon>
        <taxon>Microbacteriaceae</taxon>
        <taxon>Microbacterium</taxon>
    </lineage>
</organism>
<evidence type="ECO:0000313" key="6">
    <source>
        <dbReference type="Proteomes" id="UP001329313"/>
    </source>
</evidence>
<dbReference type="Gene3D" id="3.40.50.2300">
    <property type="match status" value="2"/>
</dbReference>
<evidence type="ECO:0000256" key="2">
    <source>
        <dbReference type="ARBA" id="ARBA00023125"/>
    </source>
</evidence>
<dbReference type="EMBL" id="CP137080">
    <property type="protein sequence ID" value="WOQ70883.1"/>
    <property type="molecule type" value="Genomic_DNA"/>
</dbReference>
<keyword evidence="2" id="KW-0238">DNA-binding</keyword>
<dbReference type="RefSeq" id="WP_330171950.1">
    <property type="nucleotide sequence ID" value="NZ_CP137080.1"/>
</dbReference>
<protein>
    <submittedName>
        <fullName evidence="5">Substrate-binding domain-containing protein</fullName>
    </submittedName>
</protein>
<evidence type="ECO:0000259" key="4">
    <source>
        <dbReference type="Pfam" id="PF13377"/>
    </source>
</evidence>
<dbReference type="Pfam" id="PF13377">
    <property type="entry name" value="Peripla_BP_3"/>
    <property type="match status" value="1"/>
</dbReference>
<dbReference type="InterPro" id="IPR028082">
    <property type="entry name" value="Peripla_BP_I"/>
</dbReference>
<keyword evidence="6" id="KW-1185">Reference proteome</keyword>
<dbReference type="SUPFAM" id="SSF53822">
    <property type="entry name" value="Periplasmic binding protein-like I"/>
    <property type="match status" value="1"/>
</dbReference>
<dbReference type="GO" id="GO:0000976">
    <property type="term" value="F:transcription cis-regulatory region binding"/>
    <property type="evidence" value="ECO:0007669"/>
    <property type="project" value="TreeGrafter"/>
</dbReference>
<evidence type="ECO:0000256" key="3">
    <source>
        <dbReference type="ARBA" id="ARBA00023163"/>
    </source>
</evidence>
<dbReference type="KEGG" id="mliy:RYJ27_01655"/>
<gene>
    <name evidence="5" type="ORF">RYJ27_01655</name>
</gene>
<feature type="domain" description="Transcriptional regulator LacI/GalR-like sensor" evidence="4">
    <location>
        <begin position="13"/>
        <end position="156"/>
    </location>
</feature>
<dbReference type="AlphaFoldDB" id="A0AAU0MK96"/>
<dbReference type="PANTHER" id="PTHR30146">
    <property type="entry name" value="LACI-RELATED TRANSCRIPTIONAL REPRESSOR"/>
    <property type="match status" value="1"/>
</dbReference>
<keyword evidence="1" id="KW-0805">Transcription regulation</keyword>